<evidence type="ECO:0000313" key="1">
    <source>
        <dbReference type="EMBL" id="KAH7865864.1"/>
    </source>
</evidence>
<dbReference type="Proteomes" id="UP000828048">
    <property type="component" value="Chromosome 9"/>
</dbReference>
<keyword evidence="2" id="KW-1185">Reference proteome</keyword>
<sequence>MTRQVPIGWLPHNLGEQIQFQRHFSGFPSVFSPYDTPVPAQIGAFFPGNCKKFPRKPNSRPESLPQILPTKSSVVQRAQLSGEEMPMSQGGSWRRAVSLTSSSSEAKKKPSENGGVDPAQKSVSSSRSIGLTGERTVRRLRLSKALTVPETTSIYEACRRMAARGVDALLLTDSNALLCGILTDKDIATRVTACEVNLETPVSKVMTRNPVFVLSETLAVEALQKMVHGKFRHLPVVENGQVIALLDIAKCLYDAIARMERAAEKGKAIAAAVEGVEKQWGTSKSGPNTFIETLRDRLFRPSLSTIIPENSKIVTVSPTDTVLAVTKKMLEHHNGSAVVTVENKPRGILTSKDILMRLIAQNLPPGSTLVDKVMTPNPECATVDTPIVDALHIMHDGKFLHLPVVDRDGIVVAVVDVLHITHAAVATVGSTFGVSNEAASNMLQKFWDSAMESSQADDEEDTHSDSYLKMASESAETARSNSYPLSNLPNSFAFKVQDKKGRMHRFNCDTQSLTDIITAILQRMGDEIDRNNLPQILYEDEDHDKVVLASDSDLAAAVDHATLAGWKGLKLHLDYSGTRGRRRGSRSGGVDYDYAESEAWASGHSAVAAGAALVAGLGVLVYMRRLGH</sequence>
<reference evidence="1 2" key="1">
    <citation type="journal article" date="2021" name="Hortic Res">
        <title>High-quality reference genome and annotation aids understanding of berry development for evergreen blueberry (Vaccinium darrowii).</title>
        <authorList>
            <person name="Yu J."/>
            <person name="Hulse-Kemp A.M."/>
            <person name="Babiker E."/>
            <person name="Staton M."/>
        </authorList>
    </citation>
    <scope>NUCLEOTIDE SEQUENCE [LARGE SCALE GENOMIC DNA]</scope>
    <source>
        <strain evidence="2">cv. NJ 8807/NJ 8810</strain>
        <tissue evidence="1">Young leaf</tissue>
    </source>
</reference>
<organism evidence="1 2">
    <name type="scientific">Vaccinium darrowii</name>
    <dbReference type="NCBI Taxonomy" id="229202"/>
    <lineage>
        <taxon>Eukaryota</taxon>
        <taxon>Viridiplantae</taxon>
        <taxon>Streptophyta</taxon>
        <taxon>Embryophyta</taxon>
        <taxon>Tracheophyta</taxon>
        <taxon>Spermatophyta</taxon>
        <taxon>Magnoliopsida</taxon>
        <taxon>eudicotyledons</taxon>
        <taxon>Gunneridae</taxon>
        <taxon>Pentapetalae</taxon>
        <taxon>asterids</taxon>
        <taxon>Ericales</taxon>
        <taxon>Ericaceae</taxon>
        <taxon>Vaccinioideae</taxon>
        <taxon>Vaccinieae</taxon>
        <taxon>Vaccinium</taxon>
    </lineage>
</organism>
<accession>A0ACB7ZJ52</accession>
<protein>
    <submittedName>
        <fullName evidence="1">Uncharacterized protein</fullName>
    </submittedName>
</protein>
<proteinExistence type="predicted"/>
<comment type="caution">
    <text evidence="1">The sequence shown here is derived from an EMBL/GenBank/DDBJ whole genome shotgun (WGS) entry which is preliminary data.</text>
</comment>
<name>A0ACB7ZJ52_9ERIC</name>
<gene>
    <name evidence="1" type="ORF">Vadar_012364</name>
</gene>
<dbReference type="EMBL" id="CM037159">
    <property type="protein sequence ID" value="KAH7865864.1"/>
    <property type="molecule type" value="Genomic_DNA"/>
</dbReference>
<evidence type="ECO:0000313" key="2">
    <source>
        <dbReference type="Proteomes" id="UP000828048"/>
    </source>
</evidence>